<feature type="region of interest" description="Disordered" evidence="1">
    <location>
        <begin position="1"/>
        <end position="34"/>
    </location>
</feature>
<keyword evidence="4" id="KW-1185">Reference proteome</keyword>
<dbReference type="EMBL" id="CP014806">
    <property type="protein sequence ID" value="AMW98941.1"/>
    <property type="molecule type" value="Genomic_DNA"/>
</dbReference>
<accession>A0A143HCE5</accession>
<dbReference type="AlphaFoldDB" id="A0A143HCE5"/>
<keyword evidence="2" id="KW-0812">Transmembrane</keyword>
<reference evidence="3 4" key="1">
    <citation type="journal article" date="2016" name="Genome Announc.">
        <title>Whole-Genome Sequence of Rummeliibacillus stabekisii Strain PP9 Isolated from Antarctic Soil.</title>
        <authorList>
            <person name="da Mota F.F."/>
            <person name="Vollu R.E."/>
            <person name="Jurelevicius D."/>
            <person name="Seldin L."/>
        </authorList>
    </citation>
    <scope>NUCLEOTIDE SEQUENCE [LARGE SCALE GENOMIC DNA]</scope>
    <source>
        <strain evidence="3 4">PP9</strain>
    </source>
</reference>
<proteinExistence type="predicted"/>
<evidence type="ECO:0000256" key="2">
    <source>
        <dbReference type="SAM" id="Phobius"/>
    </source>
</evidence>
<dbReference type="Proteomes" id="UP000076021">
    <property type="component" value="Chromosome"/>
</dbReference>
<dbReference type="NCBIfam" id="TIGR01167">
    <property type="entry name" value="LPXTG_anchor"/>
    <property type="match status" value="1"/>
</dbReference>
<organism evidence="3 4">
    <name type="scientific">Rummeliibacillus stabekisii</name>
    <dbReference type="NCBI Taxonomy" id="241244"/>
    <lineage>
        <taxon>Bacteria</taxon>
        <taxon>Bacillati</taxon>
        <taxon>Bacillota</taxon>
        <taxon>Bacilli</taxon>
        <taxon>Bacillales</taxon>
        <taxon>Caryophanaceae</taxon>
        <taxon>Rummeliibacillus</taxon>
    </lineage>
</organism>
<gene>
    <name evidence="3" type="ORF">ATY39_05405</name>
</gene>
<keyword evidence="2" id="KW-0472">Membrane</keyword>
<keyword evidence="2" id="KW-1133">Transmembrane helix</keyword>
<sequence length="86" mass="9113">MGQGSYAHAQTTSSSNSMSVESNSATVASSHDGNKAEFVQNTLPQTGVEANHSGLYFSIAGFFLLLALITSRSKTANRSNEKTKNK</sequence>
<name>A0A143HCE5_9BACL</name>
<evidence type="ECO:0000256" key="1">
    <source>
        <dbReference type="SAM" id="MobiDB-lite"/>
    </source>
</evidence>
<reference evidence="4" key="2">
    <citation type="submission" date="2016-03" db="EMBL/GenBank/DDBJ databases">
        <authorList>
            <person name="Seldin L."/>
        </authorList>
    </citation>
    <scope>NUCLEOTIDE SEQUENCE [LARGE SCALE GENOMIC DNA]</scope>
    <source>
        <strain evidence="4">PP9</strain>
    </source>
</reference>
<dbReference type="STRING" id="241244.ATY39_05405"/>
<feature type="transmembrane region" description="Helical" evidence="2">
    <location>
        <begin position="53"/>
        <end position="70"/>
    </location>
</feature>
<feature type="compositionally biased region" description="Low complexity" evidence="1">
    <location>
        <begin position="13"/>
        <end position="24"/>
    </location>
</feature>
<protein>
    <submittedName>
        <fullName evidence="3">Uncharacterized protein</fullName>
    </submittedName>
</protein>
<evidence type="ECO:0000313" key="4">
    <source>
        <dbReference type="Proteomes" id="UP000076021"/>
    </source>
</evidence>
<evidence type="ECO:0000313" key="3">
    <source>
        <dbReference type="EMBL" id="AMW98941.1"/>
    </source>
</evidence>
<dbReference type="KEGG" id="rst:ATY39_05405"/>